<dbReference type="KEGG" id="nneo:PQG83_20090"/>
<evidence type="ECO:0000259" key="1">
    <source>
        <dbReference type="Pfam" id="PF04321"/>
    </source>
</evidence>
<dbReference type="AlphaFoldDB" id="A0AA96GHJ6"/>
<reference evidence="2 3" key="1">
    <citation type="submission" date="2023-01" db="EMBL/GenBank/DDBJ databases">
        <title>Cultivation and genomic characterization of new, ubiquitous marine nitrite-oxidizing bacteria from the Nitrospirales.</title>
        <authorList>
            <person name="Mueller A.J."/>
            <person name="Daebeler A."/>
            <person name="Herbold C.W."/>
            <person name="Kirkegaard R.H."/>
            <person name="Daims H."/>
        </authorList>
    </citation>
    <scope>NUCLEOTIDE SEQUENCE [LARGE SCALE GENOMIC DNA]</scope>
    <source>
        <strain evidence="2 3">DK</strain>
    </source>
</reference>
<dbReference type="InterPro" id="IPR036291">
    <property type="entry name" value="NAD(P)-bd_dom_sf"/>
</dbReference>
<dbReference type="PANTHER" id="PTHR43242:SF1">
    <property type="entry name" value="NAD(P)-BINDING ROSSMANN-FOLD SUPERFAMILY PROTEIN"/>
    <property type="match status" value="1"/>
</dbReference>
<dbReference type="RefSeq" id="WP_312744886.1">
    <property type="nucleotide sequence ID" value="NZ_CP116968.1"/>
</dbReference>
<dbReference type="Proteomes" id="UP001302494">
    <property type="component" value="Chromosome"/>
</dbReference>
<evidence type="ECO:0000313" key="2">
    <source>
        <dbReference type="EMBL" id="WNM62016.1"/>
    </source>
</evidence>
<feature type="domain" description="RmlD-like substrate binding" evidence="1">
    <location>
        <begin position="4"/>
        <end position="276"/>
    </location>
</feature>
<dbReference type="CDD" id="cd05254">
    <property type="entry name" value="dTDP_HR_like_SDR_e"/>
    <property type="match status" value="1"/>
</dbReference>
<dbReference type="SUPFAM" id="SSF51735">
    <property type="entry name" value="NAD(P)-binding Rossmann-fold domains"/>
    <property type="match status" value="1"/>
</dbReference>
<organism evidence="2 3">
    <name type="scientific">Candidatus Nitrospira neomarina</name>
    <dbReference type="NCBI Taxonomy" id="3020899"/>
    <lineage>
        <taxon>Bacteria</taxon>
        <taxon>Pseudomonadati</taxon>
        <taxon>Nitrospirota</taxon>
        <taxon>Nitrospiria</taxon>
        <taxon>Nitrospirales</taxon>
        <taxon>Nitrospiraceae</taxon>
        <taxon>Nitrospira</taxon>
    </lineage>
</organism>
<name>A0AA96GHJ6_9BACT</name>
<dbReference type="Gene3D" id="3.40.50.720">
    <property type="entry name" value="NAD(P)-binding Rossmann-like Domain"/>
    <property type="match status" value="1"/>
</dbReference>
<dbReference type="EMBL" id="CP116968">
    <property type="protein sequence ID" value="WNM62016.1"/>
    <property type="molecule type" value="Genomic_DNA"/>
</dbReference>
<protein>
    <submittedName>
        <fullName evidence="2">SDR family oxidoreductase</fullName>
    </submittedName>
</protein>
<sequence>MKTRLLVTGGAGFLGNHLLRRANQFVAAGTLHVTPSTSLPGVTFHVCDLQSPEEVRILMDRVQPDVIIHTACSEQGKGIEAILPAAGLLAMQSSERNIRFIHLSTDQVFDGTSAPYTEKSPTNPINPYGHAKAQAEELIRSLNPKATIIRTSLLYDLCTPDRQTTRLIKATQTGEPYRLFMDELRCPVWVENLAEVLLEVATKDVPGLVHLGGPESLNRWDLGMGLLQHFGITQTSSIQQGTIEESGLVRPKNLTMDSTRAQQLLQTPLLSLQEARKMAATSKI</sequence>
<accession>A0AA96GHJ6</accession>
<keyword evidence="3" id="KW-1185">Reference proteome</keyword>
<dbReference type="Pfam" id="PF04321">
    <property type="entry name" value="RmlD_sub_bind"/>
    <property type="match status" value="1"/>
</dbReference>
<gene>
    <name evidence="2" type="ORF">PQG83_20090</name>
</gene>
<dbReference type="InterPro" id="IPR029903">
    <property type="entry name" value="RmlD-like-bd"/>
</dbReference>
<proteinExistence type="predicted"/>
<dbReference type="PANTHER" id="PTHR43242">
    <property type="entry name" value="NAD(P)-BINDING ROSSMANN-FOLD SUPERFAMILY PROTEIN"/>
    <property type="match status" value="1"/>
</dbReference>
<evidence type="ECO:0000313" key="3">
    <source>
        <dbReference type="Proteomes" id="UP001302494"/>
    </source>
</evidence>